<dbReference type="NCBIfam" id="TIGR02284">
    <property type="entry name" value="PA2169 family four-helix-bundle protein"/>
    <property type="match status" value="1"/>
</dbReference>
<evidence type="ECO:0000313" key="3">
    <source>
        <dbReference type="Proteomes" id="UP001595685"/>
    </source>
</evidence>
<protein>
    <submittedName>
        <fullName evidence="2">PA2169 family four-helix-bundle protein</fullName>
    </submittedName>
</protein>
<dbReference type="InterPro" id="IPR011971">
    <property type="entry name" value="CHP02284"/>
</dbReference>
<sequence length="147" mass="15752">MSDDKNAAKSLVNVLRDGEKGYTEAAGKLSDSDRPEWVTTMNRFAQQRATFAQEIVDMGHAYGDEVDEDGSVVAAAHRGWLALKDLVTGDSPSGVLDASVSGEDHTVGVYEDALKDDLSDGFRAVVQRQHAEVVAARDTVKALQTAS</sequence>
<dbReference type="Gene3D" id="1.20.1260.10">
    <property type="match status" value="1"/>
</dbReference>
<dbReference type="RefSeq" id="WP_340293271.1">
    <property type="nucleotide sequence ID" value="NZ_JBBEOI010000102.1"/>
</dbReference>
<evidence type="ECO:0000259" key="1">
    <source>
        <dbReference type="Pfam" id="PF09537"/>
    </source>
</evidence>
<feature type="domain" description="DUF2383" evidence="1">
    <location>
        <begin position="9"/>
        <end position="116"/>
    </location>
</feature>
<gene>
    <name evidence="2" type="ORF">ACFOLH_11685</name>
</gene>
<dbReference type="Proteomes" id="UP001595685">
    <property type="component" value="Unassembled WGS sequence"/>
</dbReference>
<dbReference type="InterPro" id="IPR012347">
    <property type="entry name" value="Ferritin-like"/>
</dbReference>
<dbReference type="Pfam" id="PF09537">
    <property type="entry name" value="DUF2383"/>
    <property type="match status" value="1"/>
</dbReference>
<comment type="caution">
    <text evidence="2">The sequence shown here is derived from an EMBL/GenBank/DDBJ whole genome shotgun (WGS) entry which is preliminary data.</text>
</comment>
<name>A0ABV7WIE7_9MICO</name>
<dbReference type="EMBL" id="JBHRWW010000007">
    <property type="protein sequence ID" value="MFC3689003.1"/>
    <property type="molecule type" value="Genomic_DNA"/>
</dbReference>
<proteinExistence type="predicted"/>
<reference evidence="3" key="1">
    <citation type="journal article" date="2019" name="Int. J. Syst. Evol. Microbiol.">
        <title>The Global Catalogue of Microorganisms (GCM) 10K type strain sequencing project: providing services to taxonomists for standard genome sequencing and annotation.</title>
        <authorList>
            <consortium name="The Broad Institute Genomics Platform"/>
            <consortium name="The Broad Institute Genome Sequencing Center for Infectious Disease"/>
            <person name="Wu L."/>
            <person name="Ma J."/>
        </authorList>
    </citation>
    <scope>NUCLEOTIDE SEQUENCE [LARGE SCALE GENOMIC DNA]</scope>
    <source>
        <strain evidence="3">NCAIM B.02333</strain>
    </source>
</reference>
<evidence type="ECO:0000313" key="2">
    <source>
        <dbReference type="EMBL" id="MFC3689003.1"/>
    </source>
</evidence>
<keyword evidence="3" id="KW-1185">Reference proteome</keyword>
<accession>A0ABV7WIE7</accession>
<dbReference type="InterPro" id="IPR019052">
    <property type="entry name" value="DUF2383"/>
</dbReference>
<organism evidence="2 3">
    <name type="scientific">Aquipuribacter hungaricus</name>
    <dbReference type="NCBI Taxonomy" id="545624"/>
    <lineage>
        <taxon>Bacteria</taxon>
        <taxon>Bacillati</taxon>
        <taxon>Actinomycetota</taxon>
        <taxon>Actinomycetes</taxon>
        <taxon>Micrococcales</taxon>
        <taxon>Intrasporangiaceae</taxon>
        <taxon>Aquipuribacter</taxon>
    </lineage>
</organism>